<name>F3PXT1_9BACE</name>
<dbReference type="EMBL" id="AFBN01000099">
    <property type="protein sequence ID" value="EGF51663.1"/>
    <property type="molecule type" value="Genomic_DNA"/>
</dbReference>
<dbReference type="AlphaFoldDB" id="F3PXT1"/>
<proteinExistence type="predicted"/>
<keyword evidence="2" id="KW-1185">Reference proteome</keyword>
<dbReference type="InterPro" id="IPR052077">
    <property type="entry name" value="CcrZ_PhaseVar_Mediator"/>
</dbReference>
<reference evidence="1 2" key="1">
    <citation type="submission" date="2011-02" db="EMBL/GenBank/DDBJ databases">
        <authorList>
            <person name="Weinstock G."/>
            <person name="Sodergren E."/>
            <person name="Clifton S."/>
            <person name="Fulton L."/>
            <person name="Fulton B."/>
            <person name="Courtney L."/>
            <person name="Fronick C."/>
            <person name="Harrison M."/>
            <person name="Strong C."/>
            <person name="Farmer C."/>
            <person name="Delahaunty K."/>
            <person name="Markovic C."/>
            <person name="Hall O."/>
            <person name="Minx P."/>
            <person name="Tomlinson C."/>
            <person name="Mitreva M."/>
            <person name="Hou S."/>
            <person name="Chen J."/>
            <person name="Wollam A."/>
            <person name="Pepin K.H."/>
            <person name="Johnson M."/>
            <person name="Bhonagiri V."/>
            <person name="Zhang X."/>
            <person name="Suruliraj S."/>
            <person name="Warren W."/>
            <person name="Chinwalla A."/>
            <person name="Mardis E.R."/>
            <person name="Wilson R.K."/>
        </authorList>
    </citation>
    <scope>NUCLEOTIDE SEQUENCE [LARGE SCALE GENOMIC DNA]</scope>
    <source>
        <strain evidence="1 2">YIT 12057</strain>
    </source>
</reference>
<evidence type="ECO:0000313" key="2">
    <source>
        <dbReference type="Proteomes" id="UP000003416"/>
    </source>
</evidence>
<organism evidence="1 2">
    <name type="scientific">Bacteroides fluxus YIT 12057</name>
    <dbReference type="NCBI Taxonomy" id="763034"/>
    <lineage>
        <taxon>Bacteria</taxon>
        <taxon>Pseudomonadati</taxon>
        <taxon>Bacteroidota</taxon>
        <taxon>Bacteroidia</taxon>
        <taxon>Bacteroidales</taxon>
        <taxon>Bacteroidaceae</taxon>
        <taxon>Bacteroides</taxon>
    </lineage>
</organism>
<dbReference type="Gene3D" id="3.30.200.20">
    <property type="entry name" value="Phosphorylase Kinase, domain 1"/>
    <property type="match status" value="1"/>
</dbReference>
<evidence type="ECO:0000313" key="1">
    <source>
        <dbReference type="EMBL" id="EGF51663.1"/>
    </source>
</evidence>
<comment type="caution">
    <text evidence="1">The sequence shown here is derived from an EMBL/GenBank/DDBJ whole genome shotgun (WGS) entry which is preliminary data.</text>
</comment>
<dbReference type="PANTHER" id="PTHR40086">
    <property type="entry name" value="PHOSPHOTRANSFERASE YTMP-RELATED"/>
    <property type="match status" value="1"/>
</dbReference>
<dbReference type="Gene3D" id="3.90.550.10">
    <property type="entry name" value="Spore Coat Polysaccharide Biosynthesis Protein SpsA, Chain A"/>
    <property type="match status" value="1"/>
</dbReference>
<gene>
    <name evidence="1" type="ORF">HMPREF9446_03579</name>
</gene>
<dbReference type="Pfam" id="PF01633">
    <property type="entry name" value="Choline_kinase"/>
    <property type="match status" value="1"/>
</dbReference>
<dbReference type="Proteomes" id="UP000003416">
    <property type="component" value="Unassembled WGS sequence"/>
</dbReference>
<accession>F3PXT1</accession>
<dbReference type="InterPro" id="IPR011009">
    <property type="entry name" value="Kinase-like_dom_sf"/>
</dbReference>
<dbReference type="RefSeq" id="WP_009126786.1">
    <property type="nucleotide sequence ID" value="NZ_GL882691.1"/>
</dbReference>
<dbReference type="Gene3D" id="3.90.1200.10">
    <property type="match status" value="1"/>
</dbReference>
<dbReference type="eggNOG" id="COG0510">
    <property type="taxonomic scope" value="Bacteria"/>
</dbReference>
<keyword evidence="1" id="KW-0418">Kinase</keyword>
<dbReference type="PANTHER" id="PTHR40086:SF1">
    <property type="entry name" value="CELL CYCLE REGULATOR CCRZ"/>
    <property type="match status" value="1"/>
</dbReference>
<dbReference type="SUPFAM" id="SSF53448">
    <property type="entry name" value="Nucleotide-diphospho-sugar transferases"/>
    <property type="match status" value="1"/>
</dbReference>
<dbReference type="GO" id="GO:0016301">
    <property type="term" value="F:kinase activity"/>
    <property type="evidence" value="ECO:0007669"/>
    <property type="project" value="UniProtKB-KW"/>
</dbReference>
<sequence length="533" mass="61242">MMKTAVILAARKEHDSSIPYPLLPIMDGQCLLERTLGILEDLGYDKIILVVGYKASLFDRFKSDKVSIVVNRDYRFTSSMGSLALAATCIDEDFLLIEGDVFYERVVLERLSQTRYDNCLVLTEESGNGDEAFAETKNGFVVKISKDKHRIVRFNGEMLGLLKISKDTLCRMMLLWEQSTNSLMNYEYILFDVTESVDRPYIFFKNLIWGEVDNRADYEKLINDVVPQLRRKENPFDKENLLEYLQQIFPDRCVTDAQIMQIGGMSNRNFRVTLGSDDYVLRVPGIGADGMVERRNEEINSLLGCKIGVNPEIIYFNSETGVKLAAFIKNAETLNSATVQRSENMRNVVRILRTLHNSNVRLNNEFNIFHEIEKYERLMKDAGGVMYAGWEDVRERVMSLEGYLNDVLGVELCPCHNDLVAENFIKDENGKMYLIDWEYSGINDPMADLGALFLESRFTEDNMDYVLQGYFDGNVPETAKTKIIIYQILFDYLWAVWTVIKEAKGDDLGTYGQERFSRAKKQLADLSIFLTIK</sequence>
<keyword evidence="1" id="KW-0808">Transferase</keyword>
<dbReference type="InterPro" id="IPR029044">
    <property type="entry name" value="Nucleotide-diphossugar_trans"/>
</dbReference>
<dbReference type="STRING" id="763034.HMPREF9446_03579"/>
<dbReference type="HOGENOM" id="CLU_467630_0_0_10"/>
<dbReference type="GeneID" id="86050944"/>
<dbReference type="eggNOG" id="COG1213">
    <property type="taxonomic scope" value="Bacteria"/>
</dbReference>
<dbReference type="CDD" id="cd05151">
    <property type="entry name" value="ChoK-like"/>
    <property type="match status" value="1"/>
</dbReference>
<protein>
    <submittedName>
        <fullName evidence="1">Choline/ethanolamine kinase</fullName>
    </submittedName>
</protein>
<dbReference type="SUPFAM" id="SSF56112">
    <property type="entry name" value="Protein kinase-like (PK-like)"/>
    <property type="match status" value="1"/>
</dbReference>